<dbReference type="Proteomes" id="UP001306508">
    <property type="component" value="Unassembled WGS sequence"/>
</dbReference>
<organism evidence="5 6">
    <name type="scientific">Arxiozyma heterogenica</name>
    <dbReference type="NCBI Taxonomy" id="278026"/>
    <lineage>
        <taxon>Eukaryota</taxon>
        <taxon>Fungi</taxon>
        <taxon>Dikarya</taxon>
        <taxon>Ascomycota</taxon>
        <taxon>Saccharomycotina</taxon>
        <taxon>Saccharomycetes</taxon>
        <taxon>Saccharomycetales</taxon>
        <taxon>Saccharomycetaceae</taxon>
        <taxon>Arxiozyma</taxon>
    </lineage>
</organism>
<accession>A0AAN7WGZ7</accession>
<dbReference type="EMBL" id="JAWIZZ010000047">
    <property type="protein sequence ID" value="KAK5779510.1"/>
    <property type="molecule type" value="Genomic_DNA"/>
</dbReference>
<feature type="region of interest" description="Disordered" evidence="4">
    <location>
        <begin position="400"/>
        <end position="446"/>
    </location>
</feature>
<name>A0AAN7WGZ7_9SACH</name>
<feature type="region of interest" description="Disordered" evidence="4">
    <location>
        <begin position="139"/>
        <end position="169"/>
    </location>
</feature>
<dbReference type="Pfam" id="PF03985">
    <property type="entry name" value="Paf1"/>
    <property type="match status" value="1"/>
</dbReference>
<proteinExistence type="inferred from homology"/>
<feature type="compositionally biased region" description="Low complexity" evidence="4">
    <location>
        <begin position="142"/>
        <end position="151"/>
    </location>
</feature>
<protein>
    <recommendedName>
        <fullName evidence="7">RNA polymerase II-associated protein 1</fullName>
    </recommendedName>
</protein>
<dbReference type="GO" id="GO:0000993">
    <property type="term" value="F:RNA polymerase II complex binding"/>
    <property type="evidence" value="ECO:0007669"/>
    <property type="project" value="TreeGrafter"/>
</dbReference>
<evidence type="ECO:0000313" key="5">
    <source>
        <dbReference type="EMBL" id="KAK5779510.1"/>
    </source>
</evidence>
<reference evidence="6" key="1">
    <citation type="submission" date="2023-07" db="EMBL/GenBank/DDBJ databases">
        <title>A draft genome of Kazachstania heterogenica Y-27499.</title>
        <authorList>
            <person name="Donic C."/>
            <person name="Kralova J.S."/>
            <person name="Fidel L."/>
            <person name="Ben-Dor S."/>
            <person name="Jung S."/>
        </authorList>
    </citation>
    <scope>NUCLEOTIDE SEQUENCE [LARGE SCALE GENOMIC DNA]</scope>
    <source>
        <strain evidence="6">Y27499</strain>
    </source>
</reference>
<comment type="caution">
    <text evidence="5">The sequence shown here is derived from an EMBL/GenBank/DDBJ whole genome shotgun (WGS) entry which is preliminary data.</text>
</comment>
<comment type="similarity">
    <text evidence="2">Belongs to the PAF1 family.</text>
</comment>
<evidence type="ECO:0008006" key="7">
    <source>
        <dbReference type="Google" id="ProtNLM"/>
    </source>
</evidence>
<evidence type="ECO:0000313" key="6">
    <source>
        <dbReference type="Proteomes" id="UP001306508"/>
    </source>
</evidence>
<feature type="compositionally biased region" description="Basic and acidic residues" evidence="4">
    <location>
        <begin position="421"/>
        <end position="446"/>
    </location>
</feature>
<evidence type="ECO:0000256" key="1">
    <source>
        <dbReference type="ARBA" id="ARBA00004123"/>
    </source>
</evidence>
<dbReference type="PANTHER" id="PTHR23188:SF12">
    <property type="entry name" value="RNA POLYMERASE II-ASSOCIATED FACTOR 1 HOMOLOG"/>
    <property type="match status" value="1"/>
</dbReference>
<evidence type="ECO:0000256" key="2">
    <source>
        <dbReference type="ARBA" id="ARBA00007560"/>
    </source>
</evidence>
<dbReference type="PANTHER" id="PTHR23188">
    <property type="entry name" value="RNA POLYMERASE II-ASSOCIATED FACTOR 1 HOMOLOG"/>
    <property type="match status" value="1"/>
</dbReference>
<keyword evidence="6" id="KW-1185">Reference proteome</keyword>
<dbReference type="GO" id="GO:0003682">
    <property type="term" value="F:chromatin binding"/>
    <property type="evidence" value="ECO:0007669"/>
    <property type="project" value="TreeGrafter"/>
</dbReference>
<dbReference type="GO" id="GO:0006368">
    <property type="term" value="P:transcription elongation by RNA polymerase II"/>
    <property type="evidence" value="ECO:0007669"/>
    <property type="project" value="InterPro"/>
</dbReference>
<evidence type="ECO:0000256" key="4">
    <source>
        <dbReference type="SAM" id="MobiDB-lite"/>
    </source>
</evidence>
<gene>
    <name evidence="5" type="ORF">RI543_003401</name>
</gene>
<comment type="subcellular location">
    <subcellularLocation>
        <location evidence="1">Nucleus</location>
    </subcellularLocation>
</comment>
<sequence>MNSSSSNISGSSGTRKQEYIARIKYSNELPPPIIPPKLLKYPINKNEEVDSPHLVTSLYTKTNVTPLINIDNDLAMPMDLMQLPGLLNKNDTTLLYGFDNVKLNDKDRVLLRDPRIDKIIKTDTSKVTFLRRTEYLSSTMASNNNSGNDNSAVSTLTKKRPRSNYDGDYDDGKMLNSSDIVNKVETTFDTMSHDLTTFKHPIKRNLKAVKVWDFLPDTASMDQNYFTLRLVGSATLDSREREKLSLNTTIFRPVELEEDEWISMYTINNENDSKILEENYEKLIDKSNNNSNANIDNKVFKFRRLRDFDMKQVVSMPINTNTDTNPNPFGEISIIFNNDKKIAYYKPLRSRIELRRRRVNDIFKNLVKEHNVDQLNIKLRNPSTKEANIRDRLRMKFDPINFVPVEEEEEEEEEEEAEEDHDNHDEIKTEDIKSDNNSEEHNNENN</sequence>
<dbReference type="AlphaFoldDB" id="A0AAN7WGZ7"/>
<feature type="compositionally biased region" description="Acidic residues" evidence="4">
    <location>
        <begin position="405"/>
        <end position="420"/>
    </location>
</feature>
<dbReference type="InterPro" id="IPR007133">
    <property type="entry name" value="RNA_pol_II-assoc_Paf1"/>
</dbReference>
<evidence type="ECO:0000256" key="3">
    <source>
        <dbReference type="ARBA" id="ARBA00023242"/>
    </source>
</evidence>
<dbReference type="GO" id="GO:0016593">
    <property type="term" value="C:Cdc73/Paf1 complex"/>
    <property type="evidence" value="ECO:0007669"/>
    <property type="project" value="InterPro"/>
</dbReference>
<keyword evidence="3" id="KW-0539">Nucleus</keyword>